<proteinExistence type="predicted"/>
<dbReference type="STRING" id="39480.EUAN_23980"/>
<evidence type="ECO:0000313" key="3">
    <source>
        <dbReference type="Proteomes" id="UP000180254"/>
    </source>
</evidence>
<comment type="caution">
    <text evidence="2">The sequence shown here is derived from an EMBL/GenBank/DDBJ whole genome shotgun (WGS) entry which is preliminary data.</text>
</comment>
<dbReference type="AlphaFoldDB" id="A0A1S1V3F5"/>
<accession>A0A1S1V3F5</accession>
<protein>
    <submittedName>
        <fullName evidence="2">Uncharacterized protein</fullName>
    </submittedName>
</protein>
<feature type="region of interest" description="Disordered" evidence="1">
    <location>
        <begin position="36"/>
        <end position="58"/>
    </location>
</feature>
<dbReference type="Proteomes" id="UP000180254">
    <property type="component" value="Unassembled WGS sequence"/>
</dbReference>
<dbReference type="OrthoDB" id="10004456at2"/>
<name>A0A1S1V3F5_9FIRM</name>
<organism evidence="2 3">
    <name type="scientific">Andreesenia angusta</name>
    <dbReference type="NCBI Taxonomy" id="39480"/>
    <lineage>
        <taxon>Bacteria</taxon>
        <taxon>Bacillati</taxon>
        <taxon>Bacillota</taxon>
        <taxon>Tissierellia</taxon>
        <taxon>Tissierellales</taxon>
        <taxon>Gottschalkiaceae</taxon>
        <taxon>Andreesenia</taxon>
    </lineage>
</organism>
<evidence type="ECO:0000256" key="1">
    <source>
        <dbReference type="SAM" id="MobiDB-lite"/>
    </source>
</evidence>
<reference evidence="2 3" key="1">
    <citation type="submission" date="2016-09" db="EMBL/GenBank/DDBJ databases">
        <title>Genome sequence of Eubacterium angustum.</title>
        <authorList>
            <person name="Poehlein A."/>
            <person name="Daniel R."/>
        </authorList>
    </citation>
    <scope>NUCLEOTIDE SEQUENCE [LARGE SCALE GENOMIC DNA]</scope>
    <source>
        <strain evidence="2 3">DSM 1989</strain>
    </source>
</reference>
<dbReference type="EMBL" id="MKIE01000020">
    <property type="protein sequence ID" value="OHW61241.1"/>
    <property type="molecule type" value="Genomic_DNA"/>
</dbReference>
<evidence type="ECO:0000313" key="2">
    <source>
        <dbReference type="EMBL" id="OHW61241.1"/>
    </source>
</evidence>
<dbReference type="RefSeq" id="WP_071064768.1">
    <property type="nucleotide sequence ID" value="NZ_MKIE01000020.1"/>
</dbReference>
<keyword evidence="3" id="KW-1185">Reference proteome</keyword>
<gene>
    <name evidence="2" type="ORF">EUAN_23980</name>
</gene>
<sequence length="111" mass="12457">MSKKSFKDDNPALAFISVDSDSNAQEVQEVQHVQDAHDTQEVQEVHPTQGKKGKKLPRINMAFSPENLEYLQLMSRLEGISITQYVNNLVAKDCTKKSDIVDKAKEILKGV</sequence>